<organism evidence="2 3">
    <name type="scientific">Microdochium bolleyi</name>
    <dbReference type="NCBI Taxonomy" id="196109"/>
    <lineage>
        <taxon>Eukaryota</taxon>
        <taxon>Fungi</taxon>
        <taxon>Dikarya</taxon>
        <taxon>Ascomycota</taxon>
        <taxon>Pezizomycotina</taxon>
        <taxon>Sordariomycetes</taxon>
        <taxon>Xylariomycetidae</taxon>
        <taxon>Xylariales</taxon>
        <taxon>Microdochiaceae</taxon>
        <taxon>Microdochium</taxon>
    </lineage>
</organism>
<reference evidence="3" key="1">
    <citation type="submission" date="2016-02" db="EMBL/GenBank/DDBJ databases">
        <title>Draft genome sequence of Microdochium bolleyi, a fungal endophyte of beachgrass.</title>
        <authorList>
            <consortium name="DOE Joint Genome Institute"/>
            <person name="David A.S."/>
            <person name="May G."/>
            <person name="Haridas S."/>
            <person name="Lim J."/>
            <person name="Wang M."/>
            <person name="Labutti K."/>
            <person name="Lipzen A."/>
            <person name="Barry K."/>
            <person name="Grigoriev I.V."/>
        </authorList>
    </citation>
    <scope>NUCLEOTIDE SEQUENCE [LARGE SCALE GENOMIC DNA]</scope>
    <source>
        <strain evidence="3">J235TASD1</strain>
    </source>
</reference>
<protein>
    <submittedName>
        <fullName evidence="2">Uncharacterized protein</fullName>
    </submittedName>
</protein>
<proteinExistence type="predicted"/>
<name>A0A136IK34_9PEZI</name>
<dbReference type="AlphaFoldDB" id="A0A136IK34"/>
<dbReference type="EMBL" id="KQ964289">
    <property type="protein sequence ID" value="KXJ85234.1"/>
    <property type="molecule type" value="Genomic_DNA"/>
</dbReference>
<gene>
    <name evidence="2" type="ORF">Micbo1qcDRAFT_237552</name>
</gene>
<dbReference type="STRING" id="196109.A0A136IK34"/>
<evidence type="ECO:0000313" key="2">
    <source>
        <dbReference type="EMBL" id="KXJ85234.1"/>
    </source>
</evidence>
<evidence type="ECO:0000256" key="1">
    <source>
        <dbReference type="SAM" id="MobiDB-lite"/>
    </source>
</evidence>
<dbReference type="OrthoDB" id="5137852at2759"/>
<evidence type="ECO:0000313" key="3">
    <source>
        <dbReference type="Proteomes" id="UP000070501"/>
    </source>
</evidence>
<keyword evidence="3" id="KW-1185">Reference proteome</keyword>
<feature type="compositionally biased region" description="Basic and acidic residues" evidence="1">
    <location>
        <begin position="570"/>
        <end position="582"/>
    </location>
</feature>
<sequence length="644" mass="71927">MHLPPEIIDQIIASLQTTRQCHETIAPHAYDSKRTAPSRRWHRFLDASFKCHGDRNQVVHDGFLPVGGLEPLDSSLRALRCVSRAWRHAVSRLLARRWEACVDLDNPADIVRAAEQYCTPWFGVAPRHIEIRAGQSVRPVIRAYSTSWIDSVDVGSLAEDVLAGQFTDWPRPLGFHTQDSHYLRRRVEGGEEGSADGHRPEYGEPKEQARHPLGPEPQEENQGDRSASHEVLHEYLAAAAQHKPADTAMALSIVFPAAVSNIDRAATEVDIFYVAECYDLAAVEHRLGAILQSGLVQHGDTLFANLTDLYLTLPGTYHYEQLHRTCPPHVRDTVRRLYVGIADATGGGGSDDYLGTDYGWGDQLGFRDFDYSYYGGDDDEHGVAARDGFRVMDGAVEDFRRSYYPPGNLQIRHPNRRHQDAMWTFVASFAGLEALGVKCTHYLKLDSLVRMLREQRRVWTLTKLALCRVYTDVQSLCGLIDSSRLSAAAAAAAAAADADAGTAGGEAHKGGDIASRGTPCPIQRVDLDHVKIYPDGGTWAAFFRFMRDRDAPDLDFFGMDELSYFGAHPDYQESSRPQEDTSKMWSESEDDDAALYAFVEGKAAVARGQGATTMMMMQDYDKLRTAQGELEYMDEQRRLILEWS</sequence>
<accession>A0A136IK34</accession>
<dbReference type="Proteomes" id="UP000070501">
    <property type="component" value="Unassembled WGS sequence"/>
</dbReference>
<dbReference type="InParanoid" id="A0A136IK34"/>
<feature type="compositionally biased region" description="Basic and acidic residues" evidence="1">
    <location>
        <begin position="188"/>
        <end position="210"/>
    </location>
</feature>
<feature type="region of interest" description="Disordered" evidence="1">
    <location>
        <begin position="568"/>
        <end position="587"/>
    </location>
</feature>
<feature type="region of interest" description="Disordered" evidence="1">
    <location>
        <begin position="188"/>
        <end position="229"/>
    </location>
</feature>